<evidence type="ECO:0000256" key="7">
    <source>
        <dbReference type="PIRSR" id="PIRSR627057-2"/>
    </source>
</evidence>
<evidence type="ECO:0000259" key="10">
    <source>
        <dbReference type="Pfam" id="PF16491"/>
    </source>
</evidence>
<dbReference type="OrthoDB" id="360839at2759"/>
<name>A0A2G5B7U8_COERN</name>
<dbReference type="EC" id="3.4.24.84" evidence="8"/>
<comment type="cofactor">
    <cofactor evidence="7 8">
        <name>Zn(2+)</name>
        <dbReference type="ChEBI" id="CHEBI:29105"/>
    </cofactor>
    <text evidence="7 8">Binds 1 zinc ion per subunit.</text>
</comment>
<reference evidence="11 12" key="1">
    <citation type="journal article" date="2015" name="Genome Biol. Evol.">
        <title>Phylogenomic analyses indicate that early fungi evolved digesting cell walls of algal ancestors of land plants.</title>
        <authorList>
            <person name="Chang Y."/>
            <person name="Wang S."/>
            <person name="Sekimoto S."/>
            <person name="Aerts A.L."/>
            <person name="Choi C."/>
            <person name="Clum A."/>
            <person name="LaButti K.M."/>
            <person name="Lindquist E.A."/>
            <person name="Yee Ngan C."/>
            <person name="Ohm R.A."/>
            <person name="Salamov A.A."/>
            <person name="Grigoriev I.V."/>
            <person name="Spatafora J.W."/>
            <person name="Berbee M.L."/>
        </authorList>
    </citation>
    <scope>NUCLEOTIDE SEQUENCE [LARGE SCALE GENOMIC DNA]</scope>
    <source>
        <strain evidence="11 12">NRRL 1564</strain>
    </source>
</reference>
<accession>A0A2G5B7U8</accession>
<keyword evidence="5 8" id="KW-0482">Metalloprotease</keyword>
<keyword evidence="4 7" id="KW-0862">Zinc</keyword>
<feature type="transmembrane region" description="Helical" evidence="8">
    <location>
        <begin position="305"/>
        <end position="324"/>
    </location>
</feature>
<comment type="similarity">
    <text evidence="8">Belongs to the peptidase M48A family.</text>
</comment>
<dbReference type="CDD" id="cd07343">
    <property type="entry name" value="M48A_Zmpste24p_like"/>
    <property type="match status" value="1"/>
</dbReference>
<dbReference type="InterPro" id="IPR001915">
    <property type="entry name" value="Peptidase_M48"/>
</dbReference>
<keyword evidence="8" id="KW-0472">Membrane</keyword>
<evidence type="ECO:0000256" key="5">
    <source>
        <dbReference type="ARBA" id="ARBA00023049"/>
    </source>
</evidence>
<comment type="function">
    <text evidence="8">Proteolytically removes the C-terminal three residues of farnesylated proteins.</text>
</comment>
<sequence length="389" mass="44349">MYFSKERKVIKKSLNQFLCQLFVWEAKLNVRLCNCLHEVKRPQAIASFITRQIYLEANSYGLDKSSLGLIKDFVNQLQTTFIIVYDLIPMLWYAITHSVLFFVAAMLISTLLSLPFELYATFVVKKHSFNKQTWGLFFSDLAKSLVLSMVFGVPILAAFLWVIGKTGSQFYLYSWALLAVVQFLGILIYPTFIQPLFNKFDPLPAGELRKAIESLALWLEFPLKNKRSGHSNAYSKRIVIYNTLIEQCFTKEFMAVLGHELGHRKKSHVMRMLAMAQLQTFLIFFTFSCFISEQAMCLSFGMHTTPIIIGLIYFYLLQFGNNLVSRISSLKKLGYGKQLSSCIIKLQIENKSAINPYPLLGLPLFASAAGQASECIGQPTCGFKDKLKR</sequence>
<feature type="binding site" evidence="7">
    <location>
        <position position="263"/>
    </location>
    <ligand>
        <name>Zn(2+)</name>
        <dbReference type="ChEBI" id="CHEBI:29105"/>
        <note>catalytic</note>
    </ligand>
</feature>
<dbReference type="Proteomes" id="UP000242474">
    <property type="component" value="Unassembled WGS sequence"/>
</dbReference>
<feature type="transmembrane region" description="Helical" evidence="8">
    <location>
        <begin position="273"/>
        <end position="293"/>
    </location>
</feature>
<dbReference type="GO" id="GO:0046872">
    <property type="term" value="F:metal ion binding"/>
    <property type="evidence" value="ECO:0007669"/>
    <property type="project" value="UniProtKB-UniRule"/>
</dbReference>
<keyword evidence="12" id="KW-1185">Reference proteome</keyword>
<dbReference type="Pfam" id="PF16491">
    <property type="entry name" value="Peptidase_M48_N"/>
    <property type="match status" value="1"/>
</dbReference>
<dbReference type="GO" id="GO:0005789">
    <property type="term" value="C:endoplasmic reticulum membrane"/>
    <property type="evidence" value="ECO:0007669"/>
    <property type="project" value="UniProtKB-SubCell"/>
</dbReference>
<dbReference type="AlphaFoldDB" id="A0A2G5B7U8"/>
<feature type="domain" description="CAAX prenyl protease 1 N-terminal" evidence="10">
    <location>
        <begin position="38"/>
        <end position="199"/>
    </location>
</feature>
<evidence type="ECO:0000313" key="12">
    <source>
        <dbReference type="Proteomes" id="UP000242474"/>
    </source>
</evidence>
<dbReference type="EMBL" id="KZ303510">
    <property type="protein sequence ID" value="PIA15071.1"/>
    <property type="molecule type" value="Genomic_DNA"/>
</dbReference>
<feature type="binding site" evidence="7">
    <location>
        <position position="259"/>
    </location>
    <ligand>
        <name>Zn(2+)</name>
        <dbReference type="ChEBI" id="CHEBI:29105"/>
        <note>catalytic</note>
    </ligand>
</feature>
<dbReference type="GO" id="GO:0071586">
    <property type="term" value="P:CAAX-box protein processing"/>
    <property type="evidence" value="ECO:0007669"/>
    <property type="project" value="UniProtKB-UniRule"/>
</dbReference>
<evidence type="ECO:0000256" key="3">
    <source>
        <dbReference type="ARBA" id="ARBA00022801"/>
    </source>
</evidence>
<dbReference type="InterPro" id="IPR027057">
    <property type="entry name" value="CAXX_Prtase_1"/>
</dbReference>
<comment type="catalytic activity">
    <reaction evidence="6 8">
        <text>Hydrolyzes the peptide bond -P2-(S-farnesyl or geranylgeranyl)C-P1'-P2'-P3'-COOH where P1' and P2' are amino acids with aliphatic side chains and P3' is any C-terminal residue.</text>
        <dbReference type="EC" id="3.4.24.84"/>
    </reaction>
</comment>
<feature type="domain" description="Peptidase M48" evidence="9">
    <location>
        <begin position="203"/>
        <end position="319"/>
    </location>
</feature>
<dbReference type="InterPro" id="IPR032456">
    <property type="entry name" value="Peptidase_M48_N"/>
</dbReference>
<dbReference type="Pfam" id="PF01435">
    <property type="entry name" value="Peptidase_M48"/>
    <property type="match status" value="1"/>
</dbReference>
<keyword evidence="8" id="KW-0256">Endoplasmic reticulum</keyword>
<evidence type="ECO:0000256" key="4">
    <source>
        <dbReference type="ARBA" id="ARBA00022833"/>
    </source>
</evidence>
<keyword evidence="8" id="KW-0812">Transmembrane</keyword>
<dbReference type="PANTHER" id="PTHR10120">
    <property type="entry name" value="CAAX PRENYL PROTEASE 1"/>
    <property type="match status" value="1"/>
</dbReference>
<keyword evidence="3 8" id="KW-0378">Hydrolase</keyword>
<evidence type="ECO:0000256" key="1">
    <source>
        <dbReference type="ARBA" id="ARBA00022670"/>
    </source>
</evidence>
<evidence type="ECO:0000256" key="8">
    <source>
        <dbReference type="RuleBase" id="RU366005"/>
    </source>
</evidence>
<dbReference type="GO" id="GO:0004222">
    <property type="term" value="F:metalloendopeptidase activity"/>
    <property type="evidence" value="ECO:0007669"/>
    <property type="project" value="UniProtKB-UniRule"/>
</dbReference>
<dbReference type="Gene3D" id="3.30.2010.10">
    <property type="entry name" value="Metalloproteases ('zincins'), catalytic domain"/>
    <property type="match status" value="1"/>
</dbReference>
<gene>
    <name evidence="11" type="ORF">COEREDRAFT_93500</name>
</gene>
<evidence type="ECO:0000259" key="9">
    <source>
        <dbReference type="Pfam" id="PF01435"/>
    </source>
</evidence>
<feature type="transmembrane region" description="Helical" evidence="8">
    <location>
        <begin position="145"/>
        <end position="164"/>
    </location>
</feature>
<protein>
    <recommendedName>
        <fullName evidence="8">CAAX prenyl protease</fullName>
        <ecNumber evidence="8">3.4.24.84</ecNumber>
    </recommendedName>
</protein>
<organism evidence="11 12">
    <name type="scientific">Coemansia reversa (strain ATCC 12441 / NRRL 1564)</name>
    <dbReference type="NCBI Taxonomy" id="763665"/>
    <lineage>
        <taxon>Eukaryota</taxon>
        <taxon>Fungi</taxon>
        <taxon>Fungi incertae sedis</taxon>
        <taxon>Zoopagomycota</taxon>
        <taxon>Kickxellomycotina</taxon>
        <taxon>Kickxellomycetes</taxon>
        <taxon>Kickxellales</taxon>
        <taxon>Kickxellaceae</taxon>
        <taxon>Coemansia</taxon>
    </lineage>
</organism>
<evidence type="ECO:0000256" key="2">
    <source>
        <dbReference type="ARBA" id="ARBA00022723"/>
    </source>
</evidence>
<feature type="transmembrane region" description="Helical" evidence="8">
    <location>
        <begin position="101"/>
        <end position="124"/>
    </location>
</feature>
<dbReference type="STRING" id="763665.A0A2G5B7U8"/>
<keyword evidence="8" id="KW-1133">Transmembrane helix</keyword>
<keyword evidence="1 8" id="KW-0645">Protease</keyword>
<keyword evidence="2 7" id="KW-0479">Metal-binding</keyword>
<comment type="subcellular location">
    <subcellularLocation>
        <location evidence="8">Endoplasmic reticulum membrane</location>
        <topology evidence="8">Multi-pass membrane protein</topology>
    </subcellularLocation>
</comment>
<evidence type="ECO:0000313" key="11">
    <source>
        <dbReference type="EMBL" id="PIA15071.1"/>
    </source>
</evidence>
<proteinExistence type="inferred from homology"/>
<feature type="transmembrane region" description="Helical" evidence="8">
    <location>
        <begin position="170"/>
        <end position="189"/>
    </location>
</feature>
<evidence type="ECO:0000256" key="6">
    <source>
        <dbReference type="ARBA" id="ARBA00044456"/>
    </source>
</evidence>